<sequence length="168" mass="19543">MTERGGRAKLSSNVLEMKFMKKSKEKCEMEAEEEKRKILFESEIPDALIRGGDLCVMEPSFVPCLQLLNGRFSFKGMNPEIEKLMEEGEQNNLEKLKQMDGISNTEMVERYTTLMSSMQKKFTTKRKWVAKDDSCEEEDDIDDVVICSNKTKKRKDKPLKFRRPPDSQ</sequence>
<evidence type="ECO:0008006" key="3">
    <source>
        <dbReference type="Google" id="ProtNLM"/>
    </source>
</evidence>
<dbReference type="GO" id="GO:0000460">
    <property type="term" value="P:maturation of 5.8S rRNA"/>
    <property type="evidence" value="ECO:0007669"/>
    <property type="project" value="TreeGrafter"/>
</dbReference>
<dbReference type="Proteomes" id="UP000887013">
    <property type="component" value="Unassembled WGS sequence"/>
</dbReference>
<proteinExistence type="predicted"/>
<gene>
    <name evidence="1" type="primary">AVEN_167943_1</name>
    <name evidence="1" type="ORF">NPIL_317221</name>
</gene>
<dbReference type="PANTHER" id="PTHR13582">
    <property type="entry name" value="M-PHASE PHOSPHOPROTEIN 6"/>
    <property type="match status" value="1"/>
</dbReference>
<name>A0A8X6JJP7_NEPPI</name>
<organism evidence="1 2">
    <name type="scientific">Nephila pilipes</name>
    <name type="common">Giant wood spider</name>
    <name type="synonym">Nephila maculata</name>
    <dbReference type="NCBI Taxonomy" id="299642"/>
    <lineage>
        <taxon>Eukaryota</taxon>
        <taxon>Metazoa</taxon>
        <taxon>Ecdysozoa</taxon>
        <taxon>Arthropoda</taxon>
        <taxon>Chelicerata</taxon>
        <taxon>Arachnida</taxon>
        <taxon>Araneae</taxon>
        <taxon>Araneomorphae</taxon>
        <taxon>Entelegynae</taxon>
        <taxon>Araneoidea</taxon>
        <taxon>Nephilidae</taxon>
        <taxon>Nephila</taxon>
    </lineage>
</organism>
<dbReference type="EMBL" id="BMAW01088844">
    <property type="protein sequence ID" value="GFS36921.1"/>
    <property type="molecule type" value="Genomic_DNA"/>
</dbReference>
<dbReference type="Pfam" id="PF10175">
    <property type="entry name" value="MPP6"/>
    <property type="match status" value="1"/>
</dbReference>
<dbReference type="InterPro" id="IPR019324">
    <property type="entry name" value="MPP6"/>
</dbReference>
<protein>
    <recommendedName>
        <fullName evidence="3">M-phase phosphoprotein 6</fullName>
    </recommendedName>
</protein>
<dbReference type="OrthoDB" id="20403at2759"/>
<reference evidence="1" key="1">
    <citation type="submission" date="2020-08" db="EMBL/GenBank/DDBJ databases">
        <title>Multicomponent nature underlies the extraordinary mechanical properties of spider dragline silk.</title>
        <authorList>
            <person name="Kono N."/>
            <person name="Nakamura H."/>
            <person name="Mori M."/>
            <person name="Yoshida Y."/>
            <person name="Ohtoshi R."/>
            <person name="Malay A.D."/>
            <person name="Moran D.A.P."/>
            <person name="Tomita M."/>
            <person name="Numata K."/>
            <person name="Arakawa K."/>
        </authorList>
    </citation>
    <scope>NUCLEOTIDE SEQUENCE</scope>
</reference>
<dbReference type="PANTHER" id="PTHR13582:SF0">
    <property type="entry name" value="M-PHASE PHOSPHOPROTEIN 6"/>
    <property type="match status" value="1"/>
</dbReference>
<dbReference type="AlphaFoldDB" id="A0A8X6JJP7"/>
<accession>A0A8X6JJP7</accession>
<keyword evidence="2" id="KW-1185">Reference proteome</keyword>
<evidence type="ECO:0000313" key="1">
    <source>
        <dbReference type="EMBL" id="GFS36921.1"/>
    </source>
</evidence>
<comment type="caution">
    <text evidence="1">The sequence shown here is derived from an EMBL/GenBank/DDBJ whole genome shotgun (WGS) entry which is preliminary data.</text>
</comment>
<evidence type="ECO:0000313" key="2">
    <source>
        <dbReference type="Proteomes" id="UP000887013"/>
    </source>
</evidence>